<gene>
    <name evidence="3" type="ORF">G7Y89_g1324</name>
</gene>
<dbReference type="AlphaFoldDB" id="A0A8H4W822"/>
<dbReference type="Gene3D" id="3.90.79.10">
    <property type="entry name" value="Nucleoside Triphosphate Pyrophosphohydrolase"/>
    <property type="match status" value="1"/>
</dbReference>
<protein>
    <recommendedName>
        <fullName evidence="2">Nudix hydrolase domain-containing protein</fullName>
    </recommendedName>
</protein>
<name>A0A8H4W822_9HELO</name>
<dbReference type="PANTHER" id="PTHR43736:SF1">
    <property type="entry name" value="DIHYDRONEOPTERIN TRIPHOSPHATE DIPHOSPHATASE"/>
    <property type="match status" value="1"/>
</dbReference>
<dbReference type="InterPro" id="IPR020084">
    <property type="entry name" value="NUDIX_hydrolase_CS"/>
</dbReference>
<dbReference type="InterPro" id="IPR015797">
    <property type="entry name" value="NUDIX_hydrolase-like_dom_sf"/>
</dbReference>
<dbReference type="CDD" id="cd02883">
    <property type="entry name" value="NUDIX_Hydrolase"/>
    <property type="match status" value="1"/>
</dbReference>
<dbReference type="PROSITE" id="PS00893">
    <property type="entry name" value="NUDIX_BOX"/>
    <property type="match status" value="1"/>
</dbReference>
<dbReference type="EMBL" id="JAAMPI010000050">
    <property type="protein sequence ID" value="KAF4636776.1"/>
    <property type="molecule type" value="Genomic_DNA"/>
</dbReference>
<dbReference type="PROSITE" id="PS51462">
    <property type="entry name" value="NUDIX"/>
    <property type="match status" value="1"/>
</dbReference>
<organism evidence="3 4">
    <name type="scientific">Cudoniella acicularis</name>
    <dbReference type="NCBI Taxonomy" id="354080"/>
    <lineage>
        <taxon>Eukaryota</taxon>
        <taxon>Fungi</taxon>
        <taxon>Dikarya</taxon>
        <taxon>Ascomycota</taxon>
        <taxon>Pezizomycotina</taxon>
        <taxon>Leotiomycetes</taxon>
        <taxon>Helotiales</taxon>
        <taxon>Tricladiaceae</taxon>
        <taxon>Cudoniella</taxon>
    </lineage>
</organism>
<dbReference type="Pfam" id="PF00293">
    <property type="entry name" value="NUDIX"/>
    <property type="match status" value="1"/>
</dbReference>
<reference evidence="3 4" key="1">
    <citation type="submission" date="2020-03" db="EMBL/GenBank/DDBJ databases">
        <title>Draft Genome Sequence of Cudoniella acicularis.</title>
        <authorList>
            <person name="Buettner E."/>
            <person name="Kellner H."/>
        </authorList>
    </citation>
    <scope>NUCLEOTIDE SEQUENCE [LARGE SCALE GENOMIC DNA]</scope>
    <source>
        <strain evidence="3 4">DSM 108380</strain>
    </source>
</reference>
<dbReference type="Proteomes" id="UP000566819">
    <property type="component" value="Unassembled WGS sequence"/>
</dbReference>
<evidence type="ECO:0000313" key="4">
    <source>
        <dbReference type="Proteomes" id="UP000566819"/>
    </source>
</evidence>
<accession>A0A8H4W822</accession>
<keyword evidence="4" id="KW-1185">Reference proteome</keyword>
<sequence>MEELPETARYLLKDPEGQKIASRIAKESRDWARRILRPIDLSAALLRILLDQGSPPHLEAESPTGSRARMFGTDQTFTKLSHSTSTTSKRITMAPKPPPGALLSFTASPTLFPFNVQVKDYLNSHPSKHHIVAATLVFSPSNSTHVLIVQRSATDYVPNLWEIPGGSCDPDESILAGAVRELWEESGLIATEVLRQVGESYEWVEEGTVWCKFSFEVEIEGVEVILDEEEHQAFHWVTEEECRKGEVVRDGKRIEIKWTNESQVAVILEGFRLRAAAQFAPQACLRGADVA</sequence>
<feature type="domain" description="Nudix hydrolase" evidence="2">
    <location>
        <begin position="128"/>
        <end position="261"/>
    </location>
</feature>
<evidence type="ECO:0000259" key="2">
    <source>
        <dbReference type="PROSITE" id="PS51462"/>
    </source>
</evidence>
<keyword evidence="1" id="KW-0378">Hydrolase</keyword>
<dbReference type="InterPro" id="IPR000086">
    <property type="entry name" value="NUDIX_hydrolase_dom"/>
</dbReference>
<evidence type="ECO:0000256" key="1">
    <source>
        <dbReference type="ARBA" id="ARBA00022801"/>
    </source>
</evidence>
<dbReference type="OrthoDB" id="276276at2759"/>
<dbReference type="PANTHER" id="PTHR43736">
    <property type="entry name" value="ADP-RIBOSE PYROPHOSPHATASE"/>
    <property type="match status" value="1"/>
</dbReference>
<comment type="caution">
    <text evidence="3">The sequence shown here is derived from an EMBL/GenBank/DDBJ whole genome shotgun (WGS) entry which is preliminary data.</text>
</comment>
<evidence type="ECO:0000313" key="3">
    <source>
        <dbReference type="EMBL" id="KAF4636776.1"/>
    </source>
</evidence>
<proteinExistence type="predicted"/>
<dbReference type="SUPFAM" id="SSF55811">
    <property type="entry name" value="Nudix"/>
    <property type="match status" value="1"/>
</dbReference>
<dbReference type="GO" id="GO:0016787">
    <property type="term" value="F:hydrolase activity"/>
    <property type="evidence" value="ECO:0007669"/>
    <property type="project" value="UniProtKB-KW"/>
</dbReference>